<feature type="transmembrane region" description="Helical" evidence="1">
    <location>
        <begin position="159"/>
        <end position="181"/>
    </location>
</feature>
<sequence>MDAGTDADALWLISLPTTSLLTPAGPAAAAFDPASDSDPAAAQRATSPDPAADLAAAAERVTSAAADHVLNDMPSATPAMHKFPMWASMLFLGLCTLAMPLPLSLSTVVFVFLRIIWVAFLFWRMPFEADPDNGIYYAVGLLATIILWLLGWCDGGTQVSIFRVGVGLMAATGAYVLSTLLRQVDLREMGLLGLLVSRLFMREIYEDPHLSRSGSKQLFHYP</sequence>
<evidence type="ECO:0000256" key="1">
    <source>
        <dbReference type="SAM" id="Phobius"/>
    </source>
</evidence>
<keyword evidence="1" id="KW-1133">Transmembrane helix</keyword>
<protein>
    <submittedName>
        <fullName evidence="2">Uncharacterized protein</fullName>
    </submittedName>
</protein>
<keyword evidence="1" id="KW-0812">Transmembrane</keyword>
<feature type="transmembrane region" description="Helical" evidence="1">
    <location>
        <begin position="135"/>
        <end position="153"/>
    </location>
</feature>
<proteinExistence type="predicted"/>
<evidence type="ECO:0000313" key="2">
    <source>
        <dbReference type="EMBL" id="KAF7337765.1"/>
    </source>
</evidence>
<evidence type="ECO:0000313" key="3">
    <source>
        <dbReference type="Proteomes" id="UP000623467"/>
    </source>
</evidence>
<dbReference type="OrthoDB" id="10498893at2759"/>
<reference evidence="2" key="1">
    <citation type="submission" date="2020-05" db="EMBL/GenBank/DDBJ databases">
        <title>Mycena genomes resolve the evolution of fungal bioluminescence.</title>
        <authorList>
            <person name="Tsai I.J."/>
        </authorList>
    </citation>
    <scope>NUCLEOTIDE SEQUENCE</scope>
    <source>
        <strain evidence="2">160909Yilan</strain>
    </source>
</reference>
<gene>
    <name evidence="2" type="ORF">MSAN_02250300</name>
</gene>
<keyword evidence="3" id="KW-1185">Reference proteome</keyword>
<dbReference type="EMBL" id="JACAZH010000033">
    <property type="protein sequence ID" value="KAF7337765.1"/>
    <property type="molecule type" value="Genomic_DNA"/>
</dbReference>
<organism evidence="2 3">
    <name type="scientific">Mycena sanguinolenta</name>
    <dbReference type="NCBI Taxonomy" id="230812"/>
    <lineage>
        <taxon>Eukaryota</taxon>
        <taxon>Fungi</taxon>
        <taxon>Dikarya</taxon>
        <taxon>Basidiomycota</taxon>
        <taxon>Agaricomycotina</taxon>
        <taxon>Agaricomycetes</taxon>
        <taxon>Agaricomycetidae</taxon>
        <taxon>Agaricales</taxon>
        <taxon>Marasmiineae</taxon>
        <taxon>Mycenaceae</taxon>
        <taxon>Mycena</taxon>
    </lineage>
</organism>
<dbReference type="AlphaFoldDB" id="A0A8H7CHN0"/>
<feature type="transmembrane region" description="Helical" evidence="1">
    <location>
        <begin position="105"/>
        <end position="123"/>
    </location>
</feature>
<comment type="caution">
    <text evidence="2">The sequence shown here is derived from an EMBL/GenBank/DDBJ whole genome shotgun (WGS) entry which is preliminary data.</text>
</comment>
<accession>A0A8H7CHN0</accession>
<dbReference type="Proteomes" id="UP000623467">
    <property type="component" value="Unassembled WGS sequence"/>
</dbReference>
<keyword evidence="1" id="KW-0472">Membrane</keyword>
<name>A0A8H7CHN0_9AGAR</name>